<sequence>MELTFQGDGTLTGKRNAADGATTVLKGQWCSGSFTWKEADPKNDKILLAMANGVYDKNARGVLSVVGDFRTASKSLGKLRYKST</sequence>
<protein>
    <submittedName>
        <fullName evidence="1">Uncharacterized protein</fullName>
    </submittedName>
</protein>
<keyword evidence="2" id="KW-1185">Reference proteome</keyword>
<dbReference type="EMBL" id="CAICTM010000501">
    <property type="protein sequence ID" value="CAB9511756.1"/>
    <property type="molecule type" value="Genomic_DNA"/>
</dbReference>
<dbReference type="AlphaFoldDB" id="A0A9N8E3B0"/>
<dbReference type="Proteomes" id="UP001153069">
    <property type="component" value="Unassembled WGS sequence"/>
</dbReference>
<reference evidence="1" key="1">
    <citation type="submission" date="2020-06" db="EMBL/GenBank/DDBJ databases">
        <authorList>
            <consortium name="Plant Systems Biology data submission"/>
        </authorList>
    </citation>
    <scope>NUCLEOTIDE SEQUENCE</scope>
    <source>
        <strain evidence="1">D6</strain>
    </source>
</reference>
<evidence type="ECO:0000313" key="1">
    <source>
        <dbReference type="EMBL" id="CAB9511756.1"/>
    </source>
</evidence>
<comment type="caution">
    <text evidence="1">The sequence shown here is derived from an EMBL/GenBank/DDBJ whole genome shotgun (WGS) entry which is preliminary data.</text>
</comment>
<evidence type="ECO:0000313" key="2">
    <source>
        <dbReference type="Proteomes" id="UP001153069"/>
    </source>
</evidence>
<proteinExistence type="predicted"/>
<organism evidence="1 2">
    <name type="scientific">Seminavis robusta</name>
    <dbReference type="NCBI Taxonomy" id="568900"/>
    <lineage>
        <taxon>Eukaryota</taxon>
        <taxon>Sar</taxon>
        <taxon>Stramenopiles</taxon>
        <taxon>Ochrophyta</taxon>
        <taxon>Bacillariophyta</taxon>
        <taxon>Bacillariophyceae</taxon>
        <taxon>Bacillariophycidae</taxon>
        <taxon>Naviculales</taxon>
        <taxon>Naviculaceae</taxon>
        <taxon>Seminavis</taxon>
    </lineage>
</organism>
<gene>
    <name evidence="1" type="ORF">SEMRO_502_G155480.1</name>
</gene>
<name>A0A9N8E3B0_9STRA</name>
<accession>A0A9N8E3B0</accession>